<feature type="compositionally biased region" description="Low complexity" evidence="1">
    <location>
        <begin position="176"/>
        <end position="189"/>
    </location>
</feature>
<dbReference type="Gene3D" id="2.30.110.10">
    <property type="entry name" value="Electron Transport, Fmn-binding Protein, Chain A"/>
    <property type="match status" value="1"/>
</dbReference>
<dbReference type="PANTHER" id="PTHR39336:SF3">
    <property type="entry name" value="PYRIDOXAMINE PHOSPHATE OXIDASE"/>
    <property type="match status" value="1"/>
</dbReference>
<protein>
    <submittedName>
        <fullName evidence="3">Uncharacterized protein</fullName>
    </submittedName>
</protein>
<feature type="transmembrane region" description="Helical" evidence="2">
    <location>
        <begin position="388"/>
        <end position="410"/>
    </location>
</feature>
<feature type="transmembrane region" description="Helical" evidence="2">
    <location>
        <begin position="292"/>
        <end position="314"/>
    </location>
</feature>
<gene>
    <name evidence="3" type="ORF">FA13DRAFT_1668999</name>
</gene>
<sequence>MGETYSEIPESLIEWIKKQQMFWVASAPLSADGHVNISPKGVAGTFHVESPTKVWYEDLSGSGAETIAHIRENGRVTVLFNAFEGPPRILRLYGIGHFHEMGSPEYDALLPIGSRQPGSRAVVVVDVYKCGTTCGYSVPYYSFVGHRTPLLDWAARKEALDLASSVPPVGPPSGPSSPTSPSLVSSQPQGGSRLARPPRVEPAVEPHPNGLLSWWRDRNAYSLDGLPALDVAFRQSPSSLGHHQPVRKARQSALNAYPPSKQPIDENIPTASDVRSRRLWGLTFWFIHMVRWFILSQVLAPFITSFTFFANLLAKPSPAREPSTATVRIHGEDIRETPDDGAKVLEPPVSWIANAMKKARDPAAVGPSPIGIGTRDPFYQWARALRRLPLTGLLGHAVSFLLGVMFMVFYREAHTLVKAAAHAAASSSPALTL</sequence>
<accession>A0A4Y7ST95</accession>
<organism evidence="3 4">
    <name type="scientific">Coprinellus micaceus</name>
    <name type="common">Glistening ink-cap mushroom</name>
    <name type="synonym">Coprinus micaceus</name>
    <dbReference type="NCBI Taxonomy" id="71717"/>
    <lineage>
        <taxon>Eukaryota</taxon>
        <taxon>Fungi</taxon>
        <taxon>Dikarya</taxon>
        <taxon>Basidiomycota</taxon>
        <taxon>Agaricomycotina</taxon>
        <taxon>Agaricomycetes</taxon>
        <taxon>Agaricomycetidae</taxon>
        <taxon>Agaricales</taxon>
        <taxon>Agaricineae</taxon>
        <taxon>Psathyrellaceae</taxon>
        <taxon>Coprinellus</taxon>
    </lineage>
</organism>
<keyword evidence="2" id="KW-0812">Transmembrane</keyword>
<dbReference type="EMBL" id="QPFP01000060">
    <property type="protein sequence ID" value="TEB25087.1"/>
    <property type="molecule type" value="Genomic_DNA"/>
</dbReference>
<dbReference type="AlphaFoldDB" id="A0A4Y7ST95"/>
<keyword evidence="2" id="KW-0472">Membrane</keyword>
<reference evidence="3 4" key="1">
    <citation type="journal article" date="2019" name="Nat. Ecol. Evol.">
        <title>Megaphylogeny resolves global patterns of mushroom evolution.</title>
        <authorList>
            <person name="Varga T."/>
            <person name="Krizsan K."/>
            <person name="Foldi C."/>
            <person name="Dima B."/>
            <person name="Sanchez-Garcia M."/>
            <person name="Sanchez-Ramirez S."/>
            <person name="Szollosi G.J."/>
            <person name="Szarkandi J.G."/>
            <person name="Papp V."/>
            <person name="Albert L."/>
            <person name="Andreopoulos W."/>
            <person name="Angelini C."/>
            <person name="Antonin V."/>
            <person name="Barry K.W."/>
            <person name="Bougher N.L."/>
            <person name="Buchanan P."/>
            <person name="Buyck B."/>
            <person name="Bense V."/>
            <person name="Catcheside P."/>
            <person name="Chovatia M."/>
            <person name="Cooper J."/>
            <person name="Damon W."/>
            <person name="Desjardin D."/>
            <person name="Finy P."/>
            <person name="Geml J."/>
            <person name="Haridas S."/>
            <person name="Hughes K."/>
            <person name="Justo A."/>
            <person name="Karasinski D."/>
            <person name="Kautmanova I."/>
            <person name="Kiss B."/>
            <person name="Kocsube S."/>
            <person name="Kotiranta H."/>
            <person name="LaButti K.M."/>
            <person name="Lechner B.E."/>
            <person name="Liimatainen K."/>
            <person name="Lipzen A."/>
            <person name="Lukacs Z."/>
            <person name="Mihaltcheva S."/>
            <person name="Morgado L.N."/>
            <person name="Niskanen T."/>
            <person name="Noordeloos M.E."/>
            <person name="Ohm R.A."/>
            <person name="Ortiz-Santana B."/>
            <person name="Ovrebo C."/>
            <person name="Racz N."/>
            <person name="Riley R."/>
            <person name="Savchenko A."/>
            <person name="Shiryaev A."/>
            <person name="Soop K."/>
            <person name="Spirin V."/>
            <person name="Szebenyi C."/>
            <person name="Tomsovsky M."/>
            <person name="Tulloss R.E."/>
            <person name="Uehling J."/>
            <person name="Grigoriev I.V."/>
            <person name="Vagvolgyi C."/>
            <person name="Papp T."/>
            <person name="Martin F.M."/>
            <person name="Miettinen O."/>
            <person name="Hibbett D.S."/>
            <person name="Nagy L.G."/>
        </authorList>
    </citation>
    <scope>NUCLEOTIDE SEQUENCE [LARGE SCALE GENOMIC DNA]</scope>
    <source>
        <strain evidence="3 4">FP101781</strain>
    </source>
</reference>
<keyword evidence="4" id="KW-1185">Reference proteome</keyword>
<evidence type="ECO:0000256" key="1">
    <source>
        <dbReference type="SAM" id="MobiDB-lite"/>
    </source>
</evidence>
<dbReference type="PANTHER" id="PTHR39336">
    <property type="entry name" value="PYRIDOXAMINE PHOSPHATE OXIDASE FAMILY PROTEIN (AFU_ORTHOLOGUE AFUA_6G11440)"/>
    <property type="match status" value="1"/>
</dbReference>
<keyword evidence="2" id="KW-1133">Transmembrane helix</keyword>
<dbReference type="STRING" id="71717.A0A4Y7ST95"/>
<feature type="region of interest" description="Disordered" evidence="1">
    <location>
        <begin position="164"/>
        <end position="205"/>
    </location>
</feature>
<evidence type="ECO:0000313" key="4">
    <source>
        <dbReference type="Proteomes" id="UP000298030"/>
    </source>
</evidence>
<comment type="caution">
    <text evidence="3">The sequence shown here is derived from an EMBL/GenBank/DDBJ whole genome shotgun (WGS) entry which is preliminary data.</text>
</comment>
<evidence type="ECO:0000256" key="2">
    <source>
        <dbReference type="SAM" id="Phobius"/>
    </source>
</evidence>
<name>A0A4Y7ST95_COPMI</name>
<dbReference type="InterPro" id="IPR012349">
    <property type="entry name" value="Split_barrel_FMN-bd"/>
</dbReference>
<dbReference type="SUPFAM" id="SSF50475">
    <property type="entry name" value="FMN-binding split barrel"/>
    <property type="match status" value="1"/>
</dbReference>
<dbReference type="OrthoDB" id="539398at2759"/>
<dbReference type="Proteomes" id="UP000298030">
    <property type="component" value="Unassembled WGS sequence"/>
</dbReference>
<proteinExistence type="predicted"/>
<evidence type="ECO:0000313" key="3">
    <source>
        <dbReference type="EMBL" id="TEB25087.1"/>
    </source>
</evidence>